<feature type="signal peptide" evidence="1">
    <location>
        <begin position="1"/>
        <end position="21"/>
    </location>
</feature>
<proteinExistence type="predicted"/>
<feature type="domain" description="Glycoside-hydrolase family GH114 TIM-barrel" evidence="2">
    <location>
        <begin position="136"/>
        <end position="232"/>
    </location>
</feature>
<dbReference type="InterPro" id="IPR004352">
    <property type="entry name" value="GH114_TIM-barrel"/>
</dbReference>
<organism evidence="3">
    <name type="scientific">Deinococcus sp. VB142</name>
    <dbReference type="NCBI Taxonomy" id="3112952"/>
    <lineage>
        <taxon>Bacteria</taxon>
        <taxon>Thermotogati</taxon>
        <taxon>Deinococcota</taxon>
        <taxon>Deinococci</taxon>
        <taxon>Deinococcales</taxon>
        <taxon>Deinococcaceae</taxon>
        <taxon>Deinococcus</taxon>
    </lineage>
</organism>
<keyword evidence="1" id="KW-0732">Signal</keyword>
<dbReference type="AlphaFoldDB" id="A0AAU6PZP6"/>
<name>A0AAU6PZP6_9DEIO</name>
<evidence type="ECO:0000259" key="2">
    <source>
        <dbReference type="Pfam" id="PF03537"/>
    </source>
</evidence>
<sequence>MSRPGLLPVSSALLLCAALSACDLGRTPAGEALAAAPAAPGQTVSGETLLPSAPAQADELADTKSEEQATISLPPVGKLTWDWAARPQAQAQLVLLDARQTTEAQLASYADQGIYTVCVLDGAQAARGLNIAFNLCQYKGFDAVAVADLFAGGKVNHATRVADLAHNAGLAVLHWGGEQYASEHDGNGRLVADVFDGALTEQCWQRKTCTDLLPYVQRGKQVLNVEARQDASAAQRKQLDGLGLVTLWR</sequence>
<reference evidence="3" key="1">
    <citation type="submission" date="2024-03" db="EMBL/GenBank/DDBJ databases">
        <title>Deinococcus weizhi sp. nov., isolated from human skin.</title>
        <authorList>
            <person name="Wei Z."/>
            <person name="Tian F."/>
            <person name="Yang C."/>
            <person name="Xin L.T."/>
            <person name="Wen Z.J."/>
            <person name="Lan K.C."/>
            <person name="Yu L."/>
            <person name="Zhe W."/>
            <person name="Dan F.D."/>
            <person name="Jun W."/>
            <person name="Rui Z."/>
            <person name="Yong X.J."/>
            <person name="Ting Y."/>
            <person name="Wei X."/>
            <person name="Xu Z.G."/>
            <person name="Xin Z."/>
            <person name="Dong F.G."/>
            <person name="Ni X.M."/>
            <person name="Zheng M.G."/>
            <person name="Chun Y."/>
            <person name="Qian W.X."/>
        </authorList>
    </citation>
    <scope>NUCLEOTIDE SEQUENCE</scope>
    <source>
        <strain evidence="3">VB142</strain>
    </source>
</reference>
<accession>A0AAU6PZP6</accession>
<evidence type="ECO:0000256" key="1">
    <source>
        <dbReference type="SAM" id="SignalP"/>
    </source>
</evidence>
<dbReference type="RefSeq" id="WP_339094311.1">
    <property type="nucleotide sequence ID" value="NZ_CP149782.1"/>
</dbReference>
<dbReference type="EMBL" id="CP149782">
    <property type="protein sequence ID" value="WYF43550.1"/>
    <property type="molecule type" value="Genomic_DNA"/>
</dbReference>
<dbReference type="Pfam" id="PF03537">
    <property type="entry name" value="Glyco_hydro_114"/>
    <property type="match status" value="1"/>
</dbReference>
<protein>
    <submittedName>
        <fullName evidence="3">Endo alpha-1,4 polygalactosaminidase</fullName>
    </submittedName>
</protein>
<feature type="chain" id="PRO_5043716676" evidence="1">
    <location>
        <begin position="22"/>
        <end position="249"/>
    </location>
</feature>
<evidence type="ECO:0000313" key="3">
    <source>
        <dbReference type="EMBL" id="WYF43550.1"/>
    </source>
</evidence>
<dbReference type="PROSITE" id="PS51257">
    <property type="entry name" value="PROKAR_LIPOPROTEIN"/>
    <property type="match status" value="1"/>
</dbReference>
<gene>
    <name evidence="3" type="ORF">WDJ50_08940</name>
</gene>